<name>A0A6L2MFI0_TANCI</name>
<comment type="caution">
    <text evidence="1">The sequence shown here is derived from an EMBL/GenBank/DDBJ whole genome shotgun (WGS) entry which is preliminary data.</text>
</comment>
<proteinExistence type="predicted"/>
<sequence length="76" mass="8596">MIFCGCFIEFTIIDAYSPTRNGSCWNKFIIFIGYDSLELMLPRSLKKNTKCVNAAGEELSAVKHKLMLLDTTAERS</sequence>
<protein>
    <submittedName>
        <fullName evidence="1">Uncharacterized protein</fullName>
    </submittedName>
</protein>
<evidence type="ECO:0000313" key="1">
    <source>
        <dbReference type="EMBL" id="GEU70965.1"/>
    </source>
</evidence>
<organism evidence="1">
    <name type="scientific">Tanacetum cinerariifolium</name>
    <name type="common">Dalmatian daisy</name>
    <name type="synonym">Chrysanthemum cinerariifolium</name>
    <dbReference type="NCBI Taxonomy" id="118510"/>
    <lineage>
        <taxon>Eukaryota</taxon>
        <taxon>Viridiplantae</taxon>
        <taxon>Streptophyta</taxon>
        <taxon>Embryophyta</taxon>
        <taxon>Tracheophyta</taxon>
        <taxon>Spermatophyta</taxon>
        <taxon>Magnoliopsida</taxon>
        <taxon>eudicotyledons</taxon>
        <taxon>Gunneridae</taxon>
        <taxon>Pentapetalae</taxon>
        <taxon>asterids</taxon>
        <taxon>campanulids</taxon>
        <taxon>Asterales</taxon>
        <taxon>Asteraceae</taxon>
        <taxon>Asteroideae</taxon>
        <taxon>Anthemideae</taxon>
        <taxon>Anthemidinae</taxon>
        <taxon>Tanacetum</taxon>
    </lineage>
</organism>
<reference evidence="1" key="1">
    <citation type="journal article" date="2019" name="Sci. Rep.">
        <title>Draft genome of Tanacetum cinerariifolium, the natural source of mosquito coil.</title>
        <authorList>
            <person name="Yamashiro T."/>
            <person name="Shiraishi A."/>
            <person name="Satake H."/>
            <person name="Nakayama K."/>
        </authorList>
    </citation>
    <scope>NUCLEOTIDE SEQUENCE</scope>
</reference>
<gene>
    <name evidence="1" type="ORF">Tci_042943</name>
</gene>
<accession>A0A6L2MFI0</accession>
<dbReference type="AlphaFoldDB" id="A0A6L2MFI0"/>
<dbReference type="EMBL" id="BKCJ010006214">
    <property type="protein sequence ID" value="GEU70965.1"/>
    <property type="molecule type" value="Genomic_DNA"/>
</dbReference>